<gene>
    <name evidence="4" type="ORF">DFQ45_10229</name>
</gene>
<dbReference type="GO" id="GO:0032259">
    <property type="term" value="P:methylation"/>
    <property type="evidence" value="ECO:0007669"/>
    <property type="project" value="UniProtKB-KW"/>
</dbReference>
<keyword evidence="3" id="KW-0472">Membrane</keyword>
<dbReference type="RefSeq" id="WP_166627820.1">
    <property type="nucleotide sequence ID" value="NZ_LNJZ01000009.1"/>
</dbReference>
<reference evidence="4 5" key="1">
    <citation type="submission" date="2019-03" db="EMBL/GenBank/DDBJ databases">
        <title>Genomic Encyclopedia of Type Strains, Phase IV (KMG-IV): sequencing the most valuable type-strain genomes for metagenomic binning, comparative biology and taxonomic classification.</title>
        <authorList>
            <person name="Goeker M."/>
        </authorList>
    </citation>
    <scope>NUCLEOTIDE SEQUENCE [LARGE SCALE GENOMIC DNA]</scope>
    <source>
        <strain evidence="4 5">DSM 28679</strain>
    </source>
</reference>
<dbReference type="Pfam" id="PF04375">
    <property type="entry name" value="HemX"/>
    <property type="match status" value="1"/>
</dbReference>
<keyword evidence="3" id="KW-0812">Transmembrane</keyword>
<evidence type="ECO:0000256" key="2">
    <source>
        <dbReference type="SAM" id="MobiDB-lite"/>
    </source>
</evidence>
<dbReference type="GO" id="GO:0008168">
    <property type="term" value="F:methyltransferase activity"/>
    <property type="evidence" value="ECO:0007669"/>
    <property type="project" value="UniProtKB-KW"/>
</dbReference>
<feature type="coiled-coil region" evidence="1">
    <location>
        <begin position="130"/>
        <end position="171"/>
    </location>
</feature>
<keyword evidence="4" id="KW-0808">Transferase</keyword>
<keyword evidence="4" id="KW-0489">Methyltransferase</keyword>
<dbReference type="EMBL" id="SNYK01000002">
    <property type="protein sequence ID" value="TDQ39341.1"/>
    <property type="molecule type" value="Genomic_DNA"/>
</dbReference>
<keyword evidence="1" id="KW-0175">Coiled coil</keyword>
<dbReference type="PANTHER" id="PTHR38043">
    <property type="entry name" value="PROTEIN HEMX"/>
    <property type="match status" value="1"/>
</dbReference>
<evidence type="ECO:0000256" key="3">
    <source>
        <dbReference type="SAM" id="Phobius"/>
    </source>
</evidence>
<keyword evidence="3" id="KW-1133">Transmembrane helix</keyword>
<evidence type="ECO:0000256" key="1">
    <source>
        <dbReference type="SAM" id="Coils"/>
    </source>
</evidence>
<dbReference type="Proteomes" id="UP000294575">
    <property type="component" value="Unassembled WGS sequence"/>
</dbReference>
<comment type="caution">
    <text evidence="4">The sequence shown here is derived from an EMBL/GenBank/DDBJ whole genome shotgun (WGS) entry which is preliminary data.</text>
</comment>
<organism evidence="4 5">
    <name type="scientific">Thiopseudomonas denitrificans</name>
    <dbReference type="NCBI Taxonomy" id="1501432"/>
    <lineage>
        <taxon>Bacteria</taxon>
        <taxon>Pseudomonadati</taxon>
        <taxon>Pseudomonadota</taxon>
        <taxon>Gammaproteobacteria</taxon>
        <taxon>Pseudomonadales</taxon>
        <taxon>Pseudomonadaceae</taxon>
        <taxon>Thiopseudomonas</taxon>
    </lineage>
</organism>
<feature type="transmembrane region" description="Helical" evidence="3">
    <location>
        <begin position="96"/>
        <end position="116"/>
    </location>
</feature>
<feature type="region of interest" description="Disordered" evidence="2">
    <location>
        <begin position="1"/>
        <end position="90"/>
    </location>
</feature>
<accession>A0A4R6U089</accession>
<feature type="compositionally biased region" description="Low complexity" evidence="2">
    <location>
        <begin position="77"/>
        <end position="90"/>
    </location>
</feature>
<feature type="compositionally biased region" description="Basic residues" evidence="2">
    <location>
        <begin position="1"/>
        <end position="11"/>
    </location>
</feature>
<dbReference type="AlphaFoldDB" id="A0A4R6U089"/>
<dbReference type="InterPro" id="IPR007470">
    <property type="entry name" value="HemX"/>
</dbReference>
<proteinExistence type="predicted"/>
<evidence type="ECO:0000313" key="5">
    <source>
        <dbReference type="Proteomes" id="UP000294575"/>
    </source>
</evidence>
<keyword evidence="5" id="KW-1185">Reference proteome</keyword>
<sequence length="441" mass="47503">MSKDNKHKRTDKKSPQDQIQPAVPEQDGQEPVEALPEQPVADAEAAVDSATADEAGSGQGARAPADDKAAEAEPAAEEPGSHAAPPVRSSAGGTGLSVLALLVALASAGASGWMWYQGQQAASAPAVVAAADHSAELQQQEQKLQQLEQQTGSYQQQLGGLEQQLGQLEQQVGSLPKAAELAENQRLLVQMQSAQQAFTQRFEQAFGNTRQDWRLAEAEHLMRMAHLRLAALQDLNSARYLLEAADQILFEQDDPAAFAAREALAQALADVRALPKLDRAGVFMRLGALQKQVGKLDQMLPGYSAGSGDTGSVDWNKLLDKASSYIRLDINSNTDDIKPLLSSQQLTHIRLAVSLSLEQAQWAALNGLQDVYDQAVAQGIELLDQYFAQDHQAAGSMRTQLQELAGARVSQAMPDINPALVALQGYIQERTLERRAPREAQ</sequence>
<protein>
    <submittedName>
        <fullName evidence="4">Uroporphyrin-3 C-methyltransferase</fullName>
    </submittedName>
</protein>
<evidence type="ECO:0000313" key="4">
    <source>
        <dbReference type="EMBL" id="TDQ39341.1"/>
    </source>
</evidence>
<feature type="compositionally biased region" description="Low complexity" evidence="2">
    <location>
        <begin position="40"/>
        <end position="55"/>
    </location>
</feature>
<name>A0A4R6U089_9GAMM</name>
<dbReference type="PANTHER" id="PTHR38043:SF1">
    <property type="entry name" value="PROTEIN HEMX"/>
    <property type="match status" value="1"/>
</dbReference>